<protein>
    <recommendedName>
        <fullName evidence="4">Lipoprotein</fullName>
    </recommendedName>
</protein>
<accession>A0A7Y8XZD2</accession>
<sequence length="266" mass="30560">MHFTRTIALLPLALLAVLISCAHEEKKSEELTSIEFSSAEDTTKYPLKGNATFKQLNSTVNSVVLTGLDSIRLINIYKVKPGSEKNVNREEGTTYYRKLDDNTGEPSSDEDNFCYFMPGMDVISGYNLINVGHYDMATSRLSYFFQKPVLVRNLYFPGVKRDSLKGIPVSRDFFLASVYDQDTNNDSLINKKDLRRMYHFDKRNTTRTALLPERYSAIRSTYDYRNDIMYIYAKYDANKNGTTEKTEPVSIFYINLKAPSKARKMI</sequence>
<dbReference type="EMBL" id="JACBJI010000001">
    <property type="protein sequence ID" value="NYA69532.1"/>
    <property type="molecule type" value="Genomic_DNA"/>
</dbReference>
<dbReference type="PROSITE" id="PS51257">
    <property type="entry name" value="PROKAR_LIPOPROTEIN"/>
    <property type="match status" value="1"/>
</dbReference>
<feature type="chain" id="PRO_5030822578" description="Lipoprotein" evidence="1">
    <location>
        <begin position="23"/>
        <end position="266"/>
    </location>
</feature>
<evidence type="ECO:0000313" key="3">
    <source>
        <dbReference type="Proteomes" id="UP000535020"/>
    </source>
</evidence>
<evidence type="ECO:0000313" key="2">
    <source>
        <dbReference type="EMBL" id="NYA69532.1"/>
    </source>
</evidence>
<name>A0A7Y8XZD2_9FLAO</name>
<evidence type="ECO:0008006" key="4">
    <source>
        <dbReference type="Google" id="ProtNLM"/>
    </source>
</evidence>
<keyword evidence="1" id="KW-0732">Signal</keyword>
<feature type="signal peptide" evidence="1">
    <location>
        <begin position="1"/>
        <end position="22"/>
    </location>
</feature>
<proteinExistence type="predicted"/>
<dbReference type="Proteomes" id="UP000535020">
    <property type="component" value="Unassembled WGS sequence"/>
</dbReference>
<comment type="caution">
    <text evidence="2">The sequence shown here is derived from an EMBL/GenBank/DDBJ whole genome shotgun (WGS) entry which is preliminary data.</text>
</comment>
<dbReference type="RefSeq" id="WP_176004356.1">
    <property type="nucleotide sequence ID" value="NZ_JABWMI010000002.1"/>
</dbReference>
<reference evidence="2 3" key="1">
    <citation type="submission" date="2020-07" db="EMBL/GenBank/DDBJ databases">
        <authorList>
            <person name="Sun Q."/>
        </authorList>
    </citation>
    <scope>NUCLEOTIDE SEQUENCE [LARGE SCALE GENOMIC DNA]</scope>
    <source>
        <strain evidence="2 3">MAH-1</strain>
    </source>
</reference>
<evidence type="ECO:0000256" key="1">
    <source>
        <dbReference type="SAM" id="SignalP"/>
    </source>
</evidence>
<gene>
    <name evidence="2" type="ORF">HZF10_01265</name>
</gene>
<keyword evidence="3" id="KW-1185">Reference proteome</keyword>
<dbReference type="AlphaFoldDB" id="A0A7Y8XZD2"/>
<organism evidence="2 3">
    <name type="scientific">Flavobacterium agri</name>
    <dbReference type="NCBI Taxonomy" id="2743471"/>
    <lineage>
        <taxon>Bacteria</taxon>
        <taxon>Pseudomonadati</taxon>
        <taxon>Bacteroidota</taxon>
        <taxon>Flavobacteriia</taxon>
        <taxon>Flavobacteriales</taxon>
        <taxon>Flavobacteriaceae</taxon>
        <taxon>Flavobacterium</taxon>
    </lineage>
</organism>